<feature type="transmembrane region" description="Helical" evidence="1">
    <location>
        <begin position="116"/>
        <end position="135"/>
    </location>
</feature>
<dbReference type="InterPro" id="IPR025918">
    <property type="entry name" value="YIEGIA"/>
</dbReference>
<evidence type="ECO:0000313" key="3">
    <source>
        <dbReference type="Proteomes" id="UP000037267"/>
    </source>
</evidence>
<feature type="transmembrane region" description="Helical" evidence="1">
    <location>
        <begin position="142"/>
        <end position="160"/>
    </location>
</feature>
<organism evidence="2 3">
    <name type="scientific">Gottschalkia purinilytica</name>
    <name type="common">Clostridium purinilyticum</name>
    <dbReference type="NCBI Taxonomy" id="1503"/>
    <lineage>
        <taxon>Bacteria</taxon>
        <taxon>Bacillati</taxon>
        <taxon>Bacillota</taxon>
        <taxon>Tissierellia</taxon>
        <taxon>Tissierellales</taxon>
        <taxon>Gottschalkiaceae</taxon>
        <taxon>Gottschalkia</taxon>
    </lineage>
</organism>
<keyword evidence="1" id="KW-1133">Transmembrane helix</keyword>
<dbReference type="Proteomes" id="UP000037267">
    <property type="component" value="Unassembled WGS sequence"/>
</dbReference>
<dbReference type="Pfam" id="PF14045">
    <property type="entry name" value="YIEGIA"/>
    <property type="match status" value="1"/>
</dbReference>
<keyword evidence="1" id="KW-0472">Membrane</keyword>
<reference evidence="3" key="1">
    <citation type="submission" date="2015-07" db="EMBL/GenBank/DDBJ databases">
        <title>Draft genome sequence of the purine-degrading Gottschalkia purinilyticum DSM 1384 (formerly Clostridium purinilyticum).</title>
        <authorList>
            <person name="Poehlein A."/>
            <person name="Schiel-Bengelsdorf B."/>
            <person name="Bengelsdorf F.R."/>
            <person name="Daniel R."/>
            <person name="Duerre P."/>
        </authorList>
    </citation>
    <scope>NUCLEOTIDE SEQUENCE [LARGE SCALE GENOMIC DNA]</scope>
    <source>
        <strain evidence="3">DSM 1384</strain>
    </source>
</reference>
<protein>
    <recommendedName>
        <fullName evidence="4">YIEGIA protein</fullName>
    </recommendedName>
</protein>
<accession>A0A0L0WB44</accession>
<gene>
    <name evidence="2" type="ORF">CLPU_5c00180</name>
</gene>
<dbReference type="STRING" id="1503.CLPU_5c00180"/>
<name>A0A0L0WB44_GOTPU</name>
<keyword evidence="3" id="KW-1185">Reference proteome</keyword>
<evidence type="ECO:0000313" key="2">
    <source>
        <dbReference type="EMBL" id="KNF08711.1"/>
    </source>
</evidence>
<dbReference type="PATRIC" id="fig|1503.3.peg.2540"/>
<dbReference type="AlphaFoldDB" id="A0A0L0WB44"/>
<keyword evidence="1" id="KW-0812">Transmembrane</keyword>
<comment type="caution">
    <text evidence="2">The sequence shown here is derived from an EMBL/GenBank/DDBJ whole genome shotgun (WGS) entry which is preliminary data.</text>
</comment>
<evidence type="ECO:0000256" key="1">
    <source>
        <dbReference type="SAM" id="Phobius"/>
    </source>
</evidence>
<feature type="transmembrane region" description="Helical" evidence="1">
    <location>
        <begin position="41"/>
        <end position="63"/>
    </location>
</feature>
<feature type="transmembrane region" description="Helical" evidence="1">
    <location>
        <begin position="6"/>
        <end position="29"/>
    </location>
</feature>
<dbReference type="EMBL" id="LGSS01000005">
    <property type="protein sequence ID" value="KNF08711.1"/>
    <property type="molecule type" value="Genomic_DNA"/>
</dbReference>
<sequence length="309" mass="34256">MGDKLFKYGFIIVPAILVGFISRLAMLKIDYRQYPSYPQGVFTHLTLGIIASALGAVAVPALADNEFSAVTFLSLAAQQFREVRNLERQSLDNIEPTELVARGTAYIEDIAKAFEARNYVTMIVSLIVSIVIYLMTRMNIGLVYSISIGLIVGIVSLIYLNKAISRETLEDIAEVKIAKISFEGPLLRINDTVIMNIGSEKSRQIYKENGIAVEIIPHDKNGIETLANTGQRQAIQHNAAALLGIRKDVDEPDFTPIARRDPHTGRVVMSIVAMDPDEDCLVEAVKQTIVLESSRRKPLNSKIGRRSQR</sequence>
<evidence type="ECO:0008006" key="4">
    <source>
        <dbReference type="Google" id="ProtNLM"/>
    </source>
</evidence>
<proteinExistence type="predicted"/>